<dbReference type="InterPro" id="IPR029071">
    <property type="entry name" value="Ubiquitin-like_domsf"/>
</dbReference>
<dbReference type="RefSeq" id="XP_005840032.1">
    <property type="nucleotide sequence ID" value="XM_005839975.1"/>
</dbReference>
<dbReference type="PROSITE" id="PS50151">
    <property type="entry name" value="UVR"/>
    <property type="match status" value="1"/>
</dbReference>
<dbReference type="STRING" id="905079.L1JXF8"/>
<accession>L1JXF8</accession>
<feature type="compositionally biased region" description="Polar residues" evidence="1">
    <location>
        <begin position="322"/>
        <end position="332"/>
    </location>
</feature>
<dbReference type="Pfam" id="PF00789">
    <property type="entry name" value="UBX"/>
    <property type="match status" value="1"/>
</dbReference>
<evidence type="ECO:0000259" key="3">
    <source>
        <dbReference type="PROSITE" id="PS50151"/>
    </source>
</evidence>
<dbReference type="CDD" id="cd16119">
    <property type="entry name" value="UBX_UBXN6"/>
    <property type="match status" value="1"/>
</dbReference>
<dbReference type="Pfam" id="PF02151">
    <property type="entry name" value="UVR"/>
    <property type="match status" value="1"/>
</dbReference>
<feature type="compositionally biased region" description="Basic and acidic residues" evidence="1">
    <location>
        <begin position="338"/>
        <end position="347"/>
    </location>
</feature>
<evidence type="ECO:0000313" key="6">
    <source>
        <dbReference type="Proteomes" id="UP000011087"/>
    </source>
</evidence>
<dbReference type="KEGG" id="gtt:GUITHDRAFT_101496"/>
<dbReference type="InterPro" id="IPR001943">
    <property type="entry name" value="UVR_dom"/>
</dbReference>
<dbReference type="InterPro" id="IPR001012">
    <property type="entry name" value="UBX_dom"/>
</dbReference>
<proteinExistence type="predicted"/>
<feature type="domain" description="UVR" evidence="3">
    <location>
        <begin position="237"/>
        <end position="272"/>
    </location>
</feature>
<dbReference type="GeneID" id="17309634"/>
<dbReference type="Proteomes" id="UP000011087">
    <property type="component" value="Unassembled WGS sequence"/>
</dbReference>
<organism evidence="4">
    <name type="scientific">Guillardia theta (strain CCMP2712)</name>
    <name type="common">Cryptophyte</name>
    <dbReference type="NCBI Taxonomy" id="905079"/>
    <lineage>
        <taxon>Eukaryota</taxon>
        <taxon>Cryptophyceae</taxon>
        <taxon>Pyrenomonadales</taxon>
        <taxon>Geminigeraceae</taxon>
        <taxon>Guillardia</taxon>
    </lineage>
</organism>
<dbReference type="PANTHER" id="PTHR46467">
    <property type="entry name" value="TETHER CONTAINING UBX DOMAIN FOR GLUT4"/>
    <property type="match status" value="1"/>
</dbReference>
<dbReference type="GO" id="GO:0005737">
    <property type="term" value="C:cytoplasm"/>
    <property type="evidence" value="ECO:0007669"/>
    <property type="project" value="TreeGrafter"/>
</dbReference>
<feature type="domain" description="UBX" evidence="2">
    <location>
        <begin position="516"/>
        <end position="586"/>
    </location>
</feature>
<dbReference type="OrthoDB" id="49605at2759"/>
<reference evidence="6" key="2">
    <citation type="submission" date="2012-11" db="EMBL/GenBank/DDBJ databases">
        <authorList>
            <person name="Kuo A."/>
            <person name="Curtis B.A."/>
            <person name="Tanifuji G."/>
            <person name="Burki F."/>
            <person name="Gruber A."/>
            <person name="Irimia M."/>
            <person name="Maruyama S."/>
            <person name="Arias M.C."/>
            <person name="Ball S.G."/>
            <person name="Gile G.H."/>
            <person name="Hirakawa Y."/>
            <person name="Hopkins J.F."/>
            <person name="Rensing S.A."/>
            <person name="Schmutz J."/>
            <person name="Symeonidi A."/>
            <person name="Elias M."/>
            <person name="Eveleigh R.J."/>
            <person name="Herman E.K."/>
            <person name="Klute M.J."/>
            <person name="Nakayama T."/>
            <person name="Obornik M."/>
            <person name="Reyes-Prieto A."/>
            <person name="Armbrust E.V."/>
            <person name="Aves S.J."/>
            <person name="Beiko R.G."/>
            <person name="Coutinho P."/>
            <person name="Dacks J.B."/>
            <person name="Durnford D.G."/>
            <person name="Fast N.M."/>
            <person name="Green B.R."/>
            <person name="Grisdale C."/>
            <person name="Hempe F."/>
            <person name="Henrissat B."/>
            <person name="Hoppner M.P."/>
            <person name="Ishida K.-I."/>
            <person name="Kim E."/>
            <person name="Koreny L."/>
            <person name="Kroth P.G."/>
            <person name="Liu Y."/>
            <person name="Malik S.-B."/>
            <person name="Maier U.G."/>
            <person name="McRose D."/>
            <person name="Mock T."/>
            <person name="Neilson J.A."/>
            <person name="Onodera N.T."/>
            <person name="Poole A.M."/>
            <person name="Pritham E.J."/>
            <person name="Richards T.A."/>
            <person name="Rocap G."/>
            <person name="Roy S.W."/>
            <person name="Sarai C."/>
            <person name="Schaack S."/>
            <person name="Shirato S."/>
            <person name="Slamovits C.H."/>
            <person name="Spencer D.F."/>
            <person name="Suzuki S."/>
            <person name="Worden A.Z."/>
            <person name="Zauner S."/>
            <person name="Barry K."/>
            <person name="Bell C."/>
            <person name="Bharti A.K."/>
            <person name="Crow J.A."/>
            <person name="Grimwood J."/>
            <person name="Kramer R."/>
            <person name="Lindquist E."/>
            <person name="Lucas S."/>
            <person name="Salamov A."/>
            <person name="McFadden G.I."/>
            <person name="Lane C.E."/>
            <person name="Keeling P.J."/>
            <person name="Gray M.W."/>
            <person name="Grigoriev I.V."/>
            <person name="Archibald J.M."/>
        </authorList>
    </citation>
    <scope>NUCLEOTIDE SEQUENCE</scope>
    <source>
        <strain evidence="6">CCMP2712</strain>
    </source>
</reference>
<sequence>MKMKMEKMMGAKMKGGSAITRLIVIAVVVLLTSQPLAGSRDGNFGRSSVEGPGWRRRATRKLGACLSDGVQTLRLTGGGPNEEGQVQRNAFESFLSFLSLTHQKEARLLAYDTVIYIMDQTIKMLVNRNQDNSREPVIHYSIEMEERIAGPGSPQGAEKVMEFLSSIGLEPIGPLASSGTEKKLRLQRICDITVLRDSRRIALEAMNDLRLRSQHERHEDAMDVEEDARGDLRASGDVRVELLEKEMQKAASELRFEDAAKLRDALEVLRRQSSDSNAQQQSKSPRVGGAKPNSDFPCTSGIRKSSNSPPGAIGARKPYQRPSPTLWPQNDNEFQDSDSEKVDPRDSAMSEILKQAKEAMNKVADDELNIRQAALASEKKLKELVSAKKDKEKVSTLLSSLQLLHGIFTRVRIFAVVLENSRIIPRAYDRLYLYVRVTCTQSLDVYIPQCRTIYSLLASTTTVTDYPEEVYDFNAKDLLLCLESNKRRYEESSQLMTRKMREARHSTRKNISEPGNIRIRFGDGCFLQGTFDGDEKISSIFHFVSASLKERRDFTLKTVPPVKYLEKFLDNKIADMNLFPNGIVNVLCKEGAKLIREGIRDDIPLQMQG</sequence>
<dbReference type="Gene3D" id="4.10.860.10">
    <property type="entry name" value="UVR domain"/>
    <property type="match status" value="1"/>
</dbReference>
<evidence type="ECO:0000256" key="1">
    <source>
        <dbReference type="SAM" id="MobiDB-lite"/>
    </source>
</evidence>
<dbReference type="PaxDb" id="55529-EKX53052"/>
<name>L1JXF8_GUITC</name>
<dbReference type="AlphaFoldDB" id="L1JXF8"/>
<dbReference type="InterPro" id="IPR036876">
    <property type="entry name" value="UVR_dom_sf"/>
</dbReference>
<keyword evidence="6" id="KW-1185">Reference proteome</keyword>
<protein>
    <recommendedName>
        <fullName evidence="7">UVR domain-containing protein</fullName>
    </recommendedName>
</protein>
<dbReference type="GO" id="GO:0006886">
    <property type="term" value="P:intracellular protein transport"/>
    <property type="evidence" value="ECO:0007669"/>
    <property type="project" value="TreeGrafter"/>
</dbReference>
<dbReference type="GO" id="GO:0005634">
    <property type="term" value="C:nucleus"/>
    <property type="evidence" value="ECO:0007669"/>
    <property type="project" value="TreeGrafter"/>
</dbReference>
<dbReference type="SUPFAM" id="SSF46600">
    <property type="entry name" value="C-terminal UvrC-binding domain of UvrB"/>
    <property type="match status" value="1"/>
</dbReference>
<evidence type="ECO:0000313" key="5">
    <source>
        <dbReference type="EnsemblProtists" id="EKX53052"/>
    </source>
</evidence>
<dbReference type="PROSITE" id="PS50033">
    <property type="entry name" value="UBX"/>
    <property type="match status" value="1"/>
</dbReference>
<dbReference type="GO" id="GO:0012506">
    <property type="term" value="C:vesicle membrane"/>
    <property type="evidence" value="ECO:0007669"/>
    <property type="project" value="TreeGrafter"/>
</dbReference>
<dbReference type="EMBL" id="JH992971">
    <property type="protein sequence ID" value="EKX53052.1"/>
    <property type="molecule type" value="Genomic_DNA"/>
</dbReference>
<reference evidence="4 6" key="1">
    <citation type="journal article" date="2012" name="Nature">
        <title>Algal genomes reveal evolutionary mosaicism and the fate of nucleomorphs.</title>
        <authorList>
            <consortium name="DOE Joint Genome Institute"/>
            <person name="Curtis B.A."/>
            <person name="Tanifuji G."/>
            <person name="Burki F."/>
            <person name="Gruber A."/>
            <person name="Irimia M."/>
            <person name="Maruyama S."/>
            <person name="Arias M.C."/>
            <person name="Ball S.G."/>
            <person name="Gile G.H."/>
            <person name="Hirakawa Y."/>
            <person name="Hopkins J.F."/>
            <person name="Kuo A."/>
            <person name="Rensing S.A."/>
            <person name="Schmutz J."/>
            <person name="Symeonidi A."/>
            <person name="Elias M."/>
            <person name="Eveleigh R.J."/>
            <person name="Herman E.K."/>
            <person name="Klute M.J."/>
            <person name="Nakayama T."/>
            <person name="Obornik M."/>
            <person name="Reyes-Prieto A."/>
            <person name="Armbrust E.V."/>
            <person name="Aves S.J."/>
            <person name="Beiko R.G."/>
            <person name="Coutinho P."/>
            <person name="Dacks J.B."/>
            <person name="Durnford D.G."/>
            <person name="Fast N.M."/>
            <person name="Green B.R."/>
            <person name="Grisdale C.J."/>
            <person name="Hempel F."/>
            <person name="Henrissat B."/>
            <person name="Hoppner M.P."/>
            <person name="Ishida K."/>
            <person name="Kim E."/>
            <person name="Koreny L."/>
            <person name="Kroth P.G."/>
            <person name="Liu Y."/>
            <person name="Malik S.B."/>
            <person name="Maier U.G."/>
            <person name="McRose D."/>
            <person name="Mock T."/>
            <person name="Neilson J.A."/>
            <person name="Onodera N.T."/>
            <person name="Poole A.M."/>
            <person name="Pritham E.J."/>
            <person name="Richards T.A."/>
            <person name="Rocap G."/>
            <person name="Roy S.W."/>
            <person name="Sarai C."/>
            <person name="Schaack S."/>
            <person name="Shirato S."/>
            <person name="Slamovits C.H."/>
            <person name="Spencer D.F."/>
            <person name="Suzuki S."/>
            <person name="Worden A.Z."/>
            <person name="Zauner S."/>
            <person name="Barry K."/>
            <person name="Bell C."/>
            <person name="Bharti A.K."/>
            <person name="Crow J.A."/>
            <person name="Grimwood J."/>
            <person name="Kramer R."/>
            <person name="Lindquist E."/>
            <person name="Lucas S."/>
            <person name="Salamov A."/>
            <person name="McFadden G.I."/>
            <person name="Lane C.E."/>
            <person name="Keeling P.J."/>
            <person name="Gray M.W."/>
            <person name="Grigoriev I.V."/>
            <person name="Archibald J.M."/>
        </authorList>
    </citation>
    <scope>NUCLEOTIDE SEQUENCE</scope>
    <source>
        <strain evidence="4 6">CCMP2712</strain>
    </source>
</reference>
<dbReference type="PANTHER" id="PTHR46467:SF1">
    <property type="entry name" value="TETHER CONTAINING UBX DOMAIN FOR GLUT4"/>
    <property type="match status" value="1"/>
</dbReference>
<evidence type="ECO:0000313" key="4">
    <source>
        <dbReference type="EMBL" id="EKX53052.1"/>
    </source>
</evidence>
<dbReference type="EnsemblProtists" id="EKX53052">
    <property type="protein sequence ID" value="EKX53052"/>
    <property type="gene ID" value="GUITHDRAFT_101496"/>
</dbReference>
<reference evidence="5" key="3">
    <citation type="submission" date="2016-03" db="UniProtKB">
        <authorList>
            <consortium name="EnsemblProtists"/>
        </authorList>
    </citation>
    <scope>IDENTIFICATION</scope>
</reference>
<feature type="region of interest" description="Disordered" evidence="1">
    <location>
        <begin position="270"/>
        <end position="347"/>
    </location>
</feature>
<dbReference type="Gene3D" id="3.10.20.90">
    <property type="entry name" value="Phosphatidylinositol 3-kinase Catalytic Subunit, Chain A, domain 1"/>
    <property type="match status" value="1"/>
</dbReference>
<evidence type="ECO:0000259" key="2">
    <source>
        <dbReference type="PROSITE" id="PS50033"/>
    </source>
</evidence>
<dbReference type="HOGENOM" id="CLU_448692_0_0_1"/>
<evidence type="ECO:0008006" key="7">
    <source>
        <dbReference type="Google" id="ProtNLM"/>
    </source>
</evidence>
<dbReference type="SUPFAM" id="SSF54236">
    <property type="entry name" value="Ubiquitin-like"/>
    <property type="match status" value="1"/>
</dbReference>
<gene>
    <name evidence="4" type="ORF">GUITHDRAFT_101496</name>
</gene>
<feature type="compositionally biased region" description="Polar residues" evidence="1">
    <location>
        <begin position="274"/>
        <end position="284"/>
    </location>
</feature>